<evidence type="ECO:0000313" key="4">
    <source>
        <dbReference type="Proteomes" id="UP000247409"/>
    </source>
</evidence>
<feature type="region of interest" description="Disordered" evidence="1">
    <location>
        <begin position="164"/>
        <end position="211"/>
    </location>
</feature>
<dbReference type="PANTHER" id="PTHR23138:SF87">
    <property type="entry name" value="E3 SUMO-PROTEIN LIGASE RANBP2"/>
    <property type="match status" value="1"/>
</dbReference>
<protein>
    <submittedName>
        <fullName evidence="3">Ran-specific GTPase-activating protein</fullName>
    </submittedName>
</protein>
<dbReference type="PANTHER" id="PTHR23138">
    <property type="entry name" value="RAN BINDING PROTEIN"/>
    <property type="match status" value="1"/>
</dbReference>
<evidence type="ECO:0000259" key="2">
    <source>
        <dbReference type="PROSITE" id="PS50196"/>
    </source>
</evidence>
<dbReference type="FunFam" id="2.30.29.30:FF:000312">
    <property type="entry name" value="Ran binding protein 1"/>
    <property type="match status" value="1"/>
</dbReference>
<dbReference type="GO" id="GO:0005096">
    <property type="term" value="F:GTPase activator activity"/>
    <property type="evidence" value="ECO:0007669"/>
    <property type="project" value="TreeGrafter"/>
</dbReference>
<feature type="region of interest" description="Disordered" evidence="1">
    <location>
        <begin position="1"/>
        <end position="20"/>
    </location>
</feature>
<comment type="caution">
    <text evidence="3">The sequence shown here is derived from an EMBL/GenBank/DDBJ whole genome shotgun (WGS) entry which is preliminary data.</text>
</comment>
<feature type="compositionally biased region" description="Basic and acidic residues" evidence="1">
    <location>
        <begin position="174"/>
        <end position="211"/>
    </location>
</feature>
<feature type="domain" description="RanBD1" evidence="2">
    <location>
        <begin position="31"/>
        <end position="166"/>
    </location>
</feature>
<keyword evidence="4" id="KW-1185">Reference proteome</keyword>
<dbReference type="OrthoDB" id="2357150at2759"/>
<accession>A0A2V3IX40</accession>
<dbReference type="STRING" id="448386.A0A2V3IX40"/>
<gene>
    <name evidence="3" type="ORF">BWQ96_03624</name>
</gene>
<reference evidence="3 4" key="1">
    <citation type="journal article" date="2018" name="Mol. Biol. Evol.">
        <title>Analysis of the draft genome of the red seaweed Gracilariopsis chorda provides insights into genome size evolution in Rhodophyta.</title>
        <authorList>
            <person name="Lee J."/>
            <person name="Yang E.C."/>
            <person name="Graf L."/>
            <person name="Yang J.H."/>
            <person name="Qiu H."/>
            <person name="Zel Zion U."/>
            <person name="Chan C.X."/>
            <person name="Stephens T.G."/>
            <person name="Weber A.P.M."/>
            <person name="Boo G.H."/>
            <person name="Boo S.M."/>
            <person name="Kim K.M."/>
            <person name="Shin Y."/>
            <person name="Jung M."/>
            <person name="Lee S.J."/>
            <person name="Yim H.S."/>
            <person name="Lee J.H."/>
            <person name="Bhattacharya D."/>
            <person name="Yoon H.S."/>
        </authorList>
    </citation>
    <scope>NUCLEOTIDE SEQUENCE [LARGE SCALE GENOMIC DNA]</scope>
    <source>
        <strain evidence="3 4">SKKU-2015</strain>
        <tissue evidence="3">Whole body</tissue>
    </source>
</reference>
<dbReference type="Gene3D" id="2.30.29.30">
    <property type="entry name" value="Pleckstrin-homology domain (PH domain)/Phosphotyrosine-binding domain (PTB)"/>
    <property type="match status" value="1"/>
</dbReference>
<dbReference type="EMBL" id="NBIV01000035">
    <property type="protein sequence ID" value="PXF46635.1"/>
    <property type="molecule type" value="Genomic_DNA"/>
</dbReference>
<dbReference type="GO" id="GO:0005643">
    <property type="term" value="C:nuclear pore"/>
    <property type="evidence" value="ECO:0007669"/>
    <property type="project" value="TreeGrafter"/>
</dbReference>
<dbReference type="GO" id="GO:0006913">
    <property type="term" value="P:nucleocytoplasmic transport"/>
    <property type="evidence" value="ECO:0007669"/>
    <property type="project" value="InterPro"/>
</dbReference>
<evidence type="ECO:0000256" key="1">
    <source>
        <dbReference type="SAM" id="MobiDB-lite"/>
    </source>
</evidence>
<organism evidence="3 4">
    <name type="scientific">Gracilariopsis chorda</name>
    <dbReference type="NCBI Taxonomy" id="448386"/>
    <lineage>
        <taxon>Eukaryota</taxon>
        <taxon>Rhodophyta</taxon>
        <taxon>Florideophyceae</taxon>
        <taxon>Rhodymeniophycidae</taxon>
        <taxon>Gracilariales</taxon>
        <taxon>Gracilariaceae</taxon>
        <taxon>Gracilariopsis</taxon>
    </lineage>
</organism>
<dbReference type="SUPFAM" id="SSF50729">
    <property type="entry name" value="PH domain-like"/>
    <property type="match status" value="1"/>
</dbReference>
<dbReference type="InterPro" id="IPR045256">
    <property type="entry name" value="RanBP1_RanBD"/>
</dbReference>
<dbReference type="PROSITE" id="PS50196">
    <property type="entry name" value="RANBD1"/>
    <property type="match status" value="1"/>
</dbReference>
<dbReference type="InterPro" id="IPR000156">
    <property type="entry name" value="Ran_bind_dom"/>
</dbReference>
<sequence>MTNPVVENAPAANAAVEGENGLVADEDCSKHYEPVVKLEKVETKTGEEDEEVLFKMRSKLFRFSKELKEWKERGTGDVRILEHKESKKVRLLMRREKTLKICMNQYVNPETELRENVGSDRSWVWHAVDYADEERDEALLAIRFRDSKDANEFKDAYDKARERMSGLRTQLEGGEQKAEPDAEAAVTEKKEAEAEAKKEPEQQKSTEKSSS</sequence>
<dbReference type="AlphaFoldDB" id="A0A2V3IX40"/>
<evidence type="ECO:0000313" key="3">
    <source>
        <dbReference type="EMBL" id="PXF46635.1"/>
    </source>
</evidence>
<proteinExistence type="predicted"/>
<dbReference type="Pfam" id="PF00638">
    <property type="entry name" value="Ran_BP1"/>
    <property type="match status" value="1"/>
</dbReference>
<dbReference type="InterPro" id="IPR011993">
    <property type="entry name" value="PH-like_dom_sf"/>
</dbReference>
<dbReference type="Proteomes" id="UP000247409">
    <property type="component" value="Unassembled WGS sequence"/>
</dbReference>
<name>A0A2V3IX40_9FLOR</name>
<dbReference type="GO" id="GO:0005737">
    <property type="term" value="C:cytoplasm"/>
    <property type="evidence" value="ECO:0007669"/>
    <property type="project" value="TreeGrafter"/>
</dbReference>
<dbReference type="InterPro" id="IPR045255">
    <property type="entry name" value="RanBP1-like"/>
</dbReference>
<dbReference type="CDD" id="cd13179">
    <property type="entry name" value="RanBD_RanBP1"/>
    <property type="match status" value="1"/>
</dbReference>
<dbReference type="SMART" id="SM00160">
    <property type="entry name" value="RanBD"/>
    <property type="match status" value="1"/>
</dbReference>